<evidence type="ECO:0000313" key="7">
    <source>
        <dbReference type="EMBL" id="QLG48146.1"/>
    </source>
</evidence>
<dbReference type="Pfam" id="PF16947">
    <property type="entry name" value="Ferredoxin_N"/>
    <property type="match status" value="1"/>
</dbReference>
<dbReference type="OrthoDB" id="2837at2157"/>
<dbReference type="EMBL" id="CP058601">
    <property type="protein sequence ID" value="QLG48146.1"/>
    <property type="molecule type" value="Genomic_DNA"/>
</dbReference>
<dbReference type="PROSITE" id="PS00198">
    <property type="entry name" value="4FE4S_FER_1"/>
    <property type="match status" value="1"/>
</dbReference>
<dbReference type="GO" id="GO:0051539">
    <property type="term" value="F:4 iron, 4 sulfur cluster binding"/>
    <property type="evidence" value="ECO:0007669"/>
    <property type="project" value="UniProtKB-KW"/>
</dbReference>
<dbReference type="GO" id="GO:0016491">
    <property type="term" value="F:oxidoreductase activity"/>
    <property type="evidence" value="ECO:0007669"/>
    <property type="project" value="UniProtKB-ARBA"/>
</dbReference>
<keyword evidence="1" id="KW-0004">4Fe-4S</keyword>
<feature type="region of interest" description="Disordered" evidence="5">
    <location>
        <begin position="1"/>
        <end position="26"/>
    </location>
</feature>
<name>A0A7D5GRN1_9EURY</name>
<sequence>MSFDDIEGDPTESEEPFHPLGEEWQDNLEDLLDDTEYDTELGMKMGRDAMRVTKGELSEEEFHEEYHEEVIEEFGEDERPIASPDDADDEESGSLLSAFSGKESRREMLKKSAAGAGFASLGWGAVDQQEPESEPAVEEPGEVQPDEEATQWGMTIDLEHCDGCLSCVVACNEEHNWDQGANWMYVLAFEDGQVESPEPDTENASVHDFNYLVRPCQHCTDAPCEKVCPTTARHTRDEGGLVLTDYDVCIGCRYCQVACPYGVNYFQWDEPNVDDEEIGPEMMYDQRDRWVSSRAPRGVMSKCVFDPPRQDGNVGDELVGTTACEMACPPNVIQFGNKNNPASDPERYRENPARTRTIINVYTALPSPDSVSSSLQGVDPNLDAIVEAVDEFTVELIALAEAVRLTRVDYEEEASPGDTLPDKEQTILDVVSAIESTGIDLGSQQTLRQLGLLVEQFQGPSQDVVVSTREDVAQELFEDYVDAPENEFELLGDIGTNPNVDYLGHEPGPEAHQVPGPTSYEEVGMLNVRQKALDDETVGLFDRDTDLGVGEESGSSH</sequence>
<evidence type="ECO:0000256" key="3">
    <source>
        <dbReference type="ARBA" id="ARBA00023004"/>
    </source>
</evidence>
<feature type="compositionally biased region" description="Acidic residues" evidence="5">
    <location>
        <begin position="129"/>
        <end position="147"/>
    </location>
</feature>
<dbReference type="InterPro" id="IPR031604">
    <property type="entry name" value="Ferredoxin_N"/>
</dbReference>
<dbReference type="CDD" id="cd10551">
    <property type="entry name" value="PsrB"/>
    <property type="match status" value="1"/>
</dbReference>
<dbReference type="Pfam" id="PF13247">
    <property type="entry name" value="Fer4_11"/>
    <property type="match status" value="1"/>
</dbReference>
<feature type="domain" description="4Fe-4S ferredoxin-type" evidence="6">
    <location>
        <begin position="240"/>
        <end position="269"/>
    </location>
</feature>
<dbReference type="PROSITE" id="PS51379">
    <property type="entry name" value="4FE4S_FER_2"/>
    <property type="match status" value="2"/>
</dbReference>
<keyword evidence="2" id="KW-0479">Metal-binding</keyword>
<organism evidence="7 8">
    <name type="scientific">Natrinema halophilum</name>
    <dbReference type="NCBI Taxonomy" id="1699371"/>
    <lineage>
        <taxon>Archaea</taxon>
        <taxon>Methanobacteriati</taxon>
        <taxon>Methanobacteriota</taxon>
        <taxon>Stenosarchaea group</taxon>
        <taxon>Halobacteria</taxon>
        <taxon>Halobacteriales</taxon>
        <taxon>Natrialbaceae</taxon>
        <taxon>Natrinema</taxon>
    </lineage>
</organism>
<dbReference type="Gene3D" id="3.30.70.20">
    <property type="match status" value="2"/>
</dbReference>
<gene>
    <name evidence="7" type="ORF">HYG82_04445</name>
</gene>
<feature type="region of interest" description="Disordered" evidence="5">
    <location>
        <begin position="56"/>
        <end position="93"/>
    </location>
</feature>
<dbReference type="InterPro" id="IPR017900">
    <property type="entry name" value="4Fe4S_Fe_S_CS"/>
</dbReference>
<dbReference type="PANTHER" id="PTHR43177">
    <property type="entry name" value="PROTEIN NRFC"/>
    <property type="match status" value="1"/>
</dbReference>
<protein>
    <submittedName>
        <fullName evidence="7">4Fe-4S dicluster domain-containing protein</fullName>
    </submittedName>
</protein>
<dbReference type="InterPro" id="IPR050954">
    <property type="entry name" value="ET_IronSulfur_Cluster-Binding"/>
</dbReference>
<dbReference type="KEGG" id="haly:HYG82_04445"/>
<dbReference type="RefSeq" id="WP_179259887.1">
    <property type="nucleotide sequence ID" value="NZ_CP058601.1"/>
</dbReference>
<dbReference type="InterPro" id="IPR017896">
    <property type="entry name" value="4Fe4S_Fe-S-bd"/>
</dbReference>
<feature type="domain" description="4Fe-4S ferredoxin-type" evidence="6">
    <location>
        <begin position="152"/>
        <end position="182"/>
    </location>
</feature>
<dbReference type="SUPFAM" id="SSF54862">
    <property type="entry name" value="4Fe-4S ferredoxins"/>
    <property type="match status" value="1"/>
</dbReference>
<accession>A0A7D5GRN1</accession>
<reference evidence="7 8" key="1">
    <citation type="submission" date="2020-07" db="EMBL/GenBank/DDBJ databases">
        <authorList>
            <person name="Cui H."/>
        </authorList>
    </citation>
    <scope>NUCLEOTIDE SEQUENCE [LARGE SCALE GENOMIC DNA]</scope>
    <source>
        <strain evidence="7 8">YPL8</strain>
    </source>
</reference>
<dbReference type="AlphaFoldDB" id="A0A7D5GRN1"/>
<feature type="compositionally biased region" description="Acidic residues" evidence="5">
    <location>
        <begin position="1"/>
        <end position="14"/>
    </location>
</feature>
<evidence type="ECO:0000256" key="2">
    <source>
        <dbReference type="ARBA" id="ARBA00022723"/>
    </source>
</evidence>
<dbReference type="PANTHER" id="PTHR43177:SF3">
    <property type="entry name" value="PROTEIN NRFC HOMOLOG"/>
    <property type="match status" value="1"/>
</dbReference>
<evidence type="ECO:0000256" key="1">
    <source>
        <dbReference type="ARBA" id="ARBA00022485"/>
    </source>
</evidence>
<keyword evidence="4" id="KW-0411">Iron-sulfur</keyword>
<dbReference type="GeneID" id="56032514"/>
<feature type="region of interest" description="Disordered" evidence="5">
    <location>
        <begin position="126"/>
        <end position="147"/>
    </location>
</feature>
<keyword evidence="3" id="KW-0408">Iron</keyword>
<dbReference type="GO" id="GO:0046872">
    <property type="term" value="F:metal ion binding"/>
    <property type="evidence" value="ECO:0007669"/>
    <property type="project" value="UniProtKB-KW"/>
</dbReference>
<evidence type="ECO:0000256" key="5">
    <source>
        <dbReference type="SAM" id="MobiDB-lite"/>
    </source>
</evidence>
<proteinExistence type="predicted"/>
<dbReference type="Proteomes" id="UP000509241">
    <property type="component" value="Chromosome"/>
</dbReference>
<evidence type="ECO:0000313" key="8">
    <source>
        <dbReference type="Proteomes" id="UP000509241"/>
    </source>
</evidence>
<evidence type="ECO:0000259" key="6">
    <source>
        <dbReference type="PROSITE" id="PS51379"/>
    </source>
</evidence>
<keyword evidence="8" id="KW-1185">Reference proteome</keyword>
<evidence type="ECO:0000256" key="4">
    <source>
        <dbReference type="ARBA" id="ARBA00023014"/>
    </source>
</evidence>